<dbReference type="PANTHER" id="PTHR22739:SF7">
    <property type="entry name" value="EG:152A3.3 PROTEIN-RELATED"/>
    <property type="match status" value="1"/>
</dbReference>
<dbReference type="GO" id="GO:0035025">
    <property type="term" value="P:positive regulation of Rho protein signal transduction"/>
    <property type="evidence" value="ECO:0007669"/>
    <property type="project" value="InterPro"/>
</dbReference>
<dbReference type="PANTHER" id="PTHR22739">
    <property type="entry name" value="STRIATED MUSCLE ACTIVATOR OF RHO-DEPENDENT SIGNALING-RELATED"/>
    <property type="match status" value="1"/>
</dbReference>
<accession>A0A1S4ENU5</accession>
<dbReference type="GeneID" id="108253770"/>
<keyword evidence="1" id="KW-1185">Reference proteome</keyword>
<protein>
    <submittedName>
        <fullName evidence="2">Uncharacterized protein LOC108253770</fullName>
    </submittedName>
</protein>
<evidence type="ECO:0000313" key="1">
    <source>
        <dbReference type="Proteomes" id="UP000079169"/>
    </source>
</evidence>
<evidence type="ECO:0000313" key="2">
    <source>
        <dbReference type="RefSeq" id="XP_017303858.1"/>
    </source>
</evidence>
<name>A0A1S4ENU5_DIACI</name>
<dbReference type="Gene3D" id="1.10.10.1540">
    <property type="entry name" value="Costar domain"/>
    <property type="match status" value="1"/>
</dbReference>
<dbReference type="PaxDb" id="121845-A0A1S4ENU5"/>
<organism evidence="1 2">
    <name type="scientific">Diaphorina citri</name>
    <name type="common">Asian citrus psyllid</name>
    <dbReference type="NCBI Taxonomy" id="121845"/>
    <lineage>
        <taxon>Eukaryota</taxon>
        <taxon>Metazoa</taxon>
        <taxon>Ecdysozoa</taxon>
        <taxon>Arthropoda</taxon>
        <taxon>Hexapoda</taxon>
        <taxon>Insecta</taxon>
        <taxon>Pterygota</taxon>
        <taxon>Neoptera</taxon>
        <taxon>Paraneoptera</taxon>
        <taxon>Hemiptera</taxon>
        <taxon>Sternorrhyncha</taxon>
        <taxon>Psylloidea</taxon>
        <taxon>Psyllidae</taxon>
        <taxon>Diaphorininae</taxon>
        <taxon>Diaphorina</taxon>
    </lineage>
</organism>
<dbReference type="InterPro" id="IPR038095">
    <property type="entry name" value="Costars_sf"/>
</dbReference>
<gene>
    <name evidence="2" type="primary">LOC108253770</name>
</gene>
<dbReference type="GO" id="GO:0045944">
    <property type="term" value="P:positive regulation of transcription by RNA polymerase II"/>
    <property type="evidence" value="ECO:0007669"/>
    <property type="project" value="TreeGrafter"/>
</dbReference>
<dbReference type="Proteomes" id="UP000079169">
    <property type="component" value="Unplaced"/>
</dbReference>
<dbReference type="InterPro" id="IPR026111">
    <property type="entry name" value="Abra"/>
</dbReference>
<dbReference type="KEGG" id="dci:108253770"/>
<dbReference type="AlphaFoldDB" id="A0A1S4ENU5"/>
<dbReference type="GO" id="GO:0003779">
    <property type="term" value="F:actin binding"/>
    <property type="evidence" value="ECO:0007669"/>
    <property type="project" value="InterPro"/>
</dbReference>
<feature type="non-terminal residue" evidence="2">
    <location>
        <position position="164"/>
    </location>
</feature>
<proteinExistence type="predicted"/>
<dbReference type="RefSeq" id="XP_017303858.1">
    <property type="nucleotide sequence ID" value="XM_017448369.1"/>
</dbReference>
<reference evidence="2" key="1">
    <citation type="submission" date="2025-08" db="UniProtKB">
        <authorList>
            <consortium name="RefSeq"/>
        </authorList>
    </citation>
    <scope>IDENTIFICATION</scope>
</reference>
<sequence length="164" mass="18234">MVNVCPKLCAHASYSSDYHVLVSTGRFARFWVLPGLGCINCCPVLGVAWIRLYQLSPGFGCCLDLAVYQLLPDLGVLLNCSVKLKQDVFCWPIAGSETEKRGLKAKAHLLREMLDLCIIIHDLGEYHSKHRSKEGPEDRETMGDDGTIMVTFGELFQVGNSIMK</sequence>
<dbReference type="GO" id="GO:0030017">
    <property type="term" value="C:sarcomere"/>
    <property type="evidence" value="ECO:0007669"/>
    <property type="project" value="TreeGrafter"/>
</dbReference>